<evidence type="ECO:0000256" key="1">
    <source>
        <dbReference type="SAM" id="SignalP"/>
    </source>
</evidence>
<organism evidence="2 3">
    <name type="scientific">Popillia japonica</name>
    <name type="common">Japanese beetle</name>
    <dbReference type="NCBI Taxonomy" id="7064"/>
    <lineage>
        <taxon>Eukaryota</taxon>
        <taxon>Metazoa</taxon>
        <taxon>Ecdysozoa</taxon>
        <taxon>Arthropoda</taxon>
        <taxon>Hexapoda</taxon>
        <taxon>Insecta</taxon>
        <taxon>Pterygota</taxon>
        <taxon>Neoptera</taxon>
        <taxon>Endopterygota</taxon>
        <taxon>Coleoptera</taxon>
        <taxon>Polyphaga</taxon>
        <taxon>Scarabaeiformia</taxon>
        <taxon>Scarabaeidae</taxon>
        <taxon>Rutelinae</taxon>
        <taxon>Popillia</taxon>
    </lineage>
</organism>
<accession>A0AAW1IV84</accession>
<protein>
    <submittedName>
        <fullName evidence="2">Uncharacterized protein</fullName>
    </submittedName>
</protein>
<proteinExistence type="predicted"/>
<gene>
    <name evidence="2" type="ORF">QE152_g33750</name>
</gene>
<dbReference type="AlphaFoldDB" id="A0AAW1IV84"/>
<feature type="signal peptide" evidence="1">
    <location>
        <begin position="1"/>
        <end position="20"/>
    </location>
</feature>
<name>A0AAW1IV84_POPJA</name>
<keyword evidence="3" id="KW-1185">Reference proteome</keyword>
<reference evidence="2 3" key="1">
    <citation type="journal article" date="2024" name="BMC Genomics">
        <title>De novo assembly and annotation of Popillia japonica's genome with initial clues to its potential as an invasive pest.</title>
        <authorList>
            <person name="Cucini C."/>
            <person name="Boschi S."/>
            <person name="Funari R."/>
            <person name="Cardaioli E."/>
            <person name="Iannotti N."/>
            <person name="Marturano G."/>
            <person name="Paoli F."/>
            <person name="Bruttini M."/>
            <person name="Carapelli A."/>
            <person name="Frati F."/>
            <person name="Nardi F."/>
        </authorList>
    </citation>
    <scope>NUCLEOTIDE SEQUENCE [LARGE SCALE GENOMIC DNA]</scope>
    <source>
        <strain evidence="2">DMR45628</strain>
    </source>
</reference>
<dbReference type="Proteomes" id="UP001458880">
    <property type="component" value="Unassembled WGS sequence"/>
</dbReference>
<keyword evidence="1" id="KW-0732">Signal</keyword>
<comment type="caution">
    <text evidence="2">The sequence shown here is derived from an EMBL/GenBank/DDBJ whole genome shotgun (WGS) entry which is preliminary data.</text>
</comment>
<evidence type="ECO:0000313" key="3">
    <source>
        <dbReference type="Proteomes" id="UP001458880"/>
    </source>
</evidence>
<evidence type="ECO:0000313" key="2">
    <source>
        <dbReference type="EMBL" id="KAK9694120.1"/>
    </source>
</evidence>
<sequence>MCNYLLLLLGIGFIFHEVDLAPDFYWRHYNHGDIHIILIMTKTRVALITVDLAPDFYWRHYNHGDVPYDALEAHPGLYIGQAHFSTGLLPASIYHYRNSAVAMLGPRVNVTKHLKELKELKNKDRKY</sequence>
<dbReference type="EMBL" id="JASPKY010000521">
    <property type="protein sequence ID" value="KAK9694120.1"/>
    <property type="molecule type" value="Genomic_DNA"/>
</dbReference>
<feature type="chain" id="PRO_5043519783" evidence="1">
    <location>
        <begin position="21"/>
        <end position="127"/>
    </location>
</feature>